<feature type="region of interest" description="Disordered" evidence="1">
    <location>
        <begin position="82"/>
        <end position="105"/>
    </location>
</feature>
<name>A0A915KKX1_ROMCU</name>
<evidence type="ECO:0000256" key="1">
    <source>
        <dbReference type="SAM" id="MobiDB-lite"/>
    </source>
</evidence>
<protein>
    <submittedName>
        <fullName evidence="3">Uncharacterized protein</fullName>
    </submittedName>
</protein>
<keyword evidence="2" id="KW-1185">Reference proteome</keyword>
<sequence length="306" mass="34393">MSPIDSSQINLDLTLNSLKKKNDLFASFDKLATSSESPSPTNSDWYNIENPKEDILSKNFAKQIYHTSNSYQISECFDKNNPFLESESSSSSSEDDREKLSINSEESRLKPIIECENEHDDLENSNRRSTKKLPIMVEKIREHQLQQRYDKQGDLNSKSRIEEPFPVDYLANADPVIVISTDDGPGRLSRGNSMRIKGGSIRRNISTRQHKNVSLAGTQERCPIMSIKRLLVKPIFISNMGGCGLSASIYDHFPSANPCFMNIAKGTSFQYLTMASCSSAAASPCKNCNSLKRSFWNKPTTLLANW</sequence>
<accession>A0A915KKX1</accession>
<proteinExistence type="predicted"/>
<evidence type="ECO:0000313" key="3">
    <source>
        <dbReference type="WBParaSite" id="nRc.2.0.1.t39481-RA"/>
    </source>
</evidence>
<evidence type="ECO:0000313" key="2">
    <source>
        <dbReference type="Proteomes" id="UP000887565"/>
    </source>
</evidence>
<reference evidence="3" key="1">
    <citation type="submission" date="2022-11" db="UniProtKB">
        <authorList>
            <consortium name="WormBaseParasite"/>
        </authorList>
    </citation>
    <scope>IDENTIFICATION</scope>
</reference>
<feature type="compositionally biased region" description="Basic and acidic residues" evidence="1">
    <location>
        <begin position="94"/>
        <end position="105"/>
    </location>
</feature>
<dbReference type="WBParaSite" id="nRc.2.0.1.t39481-RA">
    <property type="protein sequence ID" value="nRc.2.0.1.t39481-RA"/>
    <property type="gene ID" value="nRc.2.0.1.g39481"/>
</dbReference>
<dbReference type="Proteomes" id="UP000887565">
    <property type="component" value="Unplaced"/>
</dbReference>
<dbReference type="AlphaFoldDB" id="A0A915KKX1"/>
<organism evidence="2 3">
    <name type="scientific">Romanomermis culicivorax</name>
    <name type="common">Nematode worm</name>
    <dbReference type="NCBI Taxonomy" id="13658"/>
    <lineage>
        <taxon>Eukaryota</taxon>
        <taxon>Metazoa</taxon>
        <taxon>Ecdysozoa</taxon>
        <taxon>Nematoda</taxon>
        <taxon>Enoplea</taxon>
        <taxon>Dorylaimia</taxon>
        <taxon>Mermithida</taxon>
        <taxon>Mermithoidea</taxon>
        <taxon>Mermithidae</taxon>
        <taxon>Romanomermis</taxon>
    </lineage>
</organism>